<comment type="caution">
    <text evidence="2">The sequence shown here is derived from an EMBL/GenBank/DDBJ whole genome shotgun (WGS) entry which is preliminary data.</text>
</comment>
<reference evidence="2" key="1">
    <citation type="submission" date="2023-05" db="EMBL/GenBank/DDBJ databases">
        <authorList>
            <person name="Stuckert A."/>
        </authorList>
    </citation>
    <scope>NUCLEOTIDE SEQUENCE</scope>
</reference>
<feature type="non-terminal residue" evidence="2">
    <location>
        <position position="75"/>
    </location>
</feature>
<organism evidence="2 3">
    <name type="scientific">Staurois parvus</name>
    <dbReference type="NCBI Taxonomy" id="386267"/>
    <lineage>
        <taxon>Eukaryota</taxon>
        <taxon>Metazoa</taxon>
        <taxon>Chordata</taxon>
        <taxon>Craniata</taxon>
        <taxon>Vertebrata</taxon>
        <taxon>Euteleostomi</taxon>
        <taxon>Amphibia</taxon>
        <taxon>Batrachia</taxon>
        <taxon>Anura</taxon>
        <taxon>Neobatrachia</taxon>
        <taxon>Ranoidea</taxon>
        <taxon>Ranidae</taxon>
        <taxon>Staurois</taxon>
    </lineage>
</organism>
<keyword evidence="1" id="KW-0472">Membrane</keyword>
<gene>
    <name evidence="2" type="ORF">SPARVUS_LOCUS2628782</name>
</gene>
<dbReference type="Proteomes" id="UP001162483">
    <property type="component" value="Unassembled WGS sequence"/>
</dbReference>
<protein>
    <recommendedName>
        <fullName evidence="4">Secreted protein</fullName>
    </recommendedName>
</protein>
<keyword evidence="1" id="KW-0812">Transmembrane</keyword>
<keyword evidence="3" id="KW-1185">Reference proteome</keyword>
<proteinExistence type="predicted"/>
<feature type="transmembrane region" description="Helical" evidence="1">
    <location>
        <begin position="12"/>
        <end position="34"/>
    </location>
</feature>
<sequence length="75" mass="8100">MTLGRKGLTSGVIKRLTVCGVCFTMCAVCCFTWETCCFVFLCCVEKYKATCPGLSPVSFADDHQVPAGNRWPGPG</sequence>
<evidence type="ECO:0000313" key="2">
    <source>
        <dbReference type="EMBL" id="CAI9545250.1"/>
    </source>
</evidence>
<keyword evidence="1" id="KW-1133">Transmembrane helix</keyword>
<dbReference type="EMBL" id="CATNWA010003393">
    <property type="protein sequence ID" value="CAI9545250.1"/>
    <property type="molecule type" value="Genomic_DNA"/>
</dbReference>
<evidence type="ECO:0000313" key="3">
    <source>
        <dbReference type="Proteomes" id="UP001162483"/>
    </source>
</evidence>
<evidence type="ECO:0008006" key="4">
    <source>
        <dbReference type="Google" id="ProtNLM"/>
    </source>
</evidence>
<evidence type="ECO:0000256" key="1">
    <source>
        <dbReference type="SAM" id="Phobius"/>
    </source>
</evidence>
<name>A0ABN9BCH4_9NEOB</name>
<accession>A0ABN9BCH4</accession>